<dbReference type="STRING" id="763034.HMPREF9446_02080"/>
<protein>
    <submittedName>
        <fullName evidence="2">Uncharacterized protein</fullName>
    </submittedName>
</protein>
<keyword evidence="1" id="KW-0812">Transmembrane</keyword>
<evidence type="ECO:0000256" key="1">
    <source>
        <dbReference type="SAM" id="Phobius"/>
    </source>
</evidence>
<sequence length="50" mass="5782">MSKLIKEHKLHKLRNPCFLMTTDNQRLSDSLFCVICVICVLLSVLTHLLL</sequence>
<accession>F3PTL2</accession>
<feature type="transmembrane region" description="Helical" evidence="1">
    <location>
        <begin position="30"/>
        <end position="49"/>
    </location>
</feature>
<dbReference type="EMBL" id="AFBN01000036">
    <property type="protein sequence ID" value="EGF56937.1"/>
    <property type="molecule type" value="Genomic_DNA"/>
</dbReference>
<gene>
    <name evidence="2" type="ORF">HMPREF9446_02080</name>
</gene>
<keyword evidence="3" id="KW-1185">Reference proteome</keyword>
<keyword evidence="1" id="KW-0472">Membrane</keyword>
<comment type="caution">
    <text evidence="2">The sequence shown here is derived from an EMBL/GenBank/DDBJ whole genome shotgun (WGS) entry which is preliminary data.</text>
</comment>
<name>F3PTL2_9BACE</name>
<evidence type="ECO:0000313" key="3">
    <source>
        <dbReference type="Proteomes" id="UP000003416"/>
    </source>
</evidence>
<proteinExistence type="predicted"/>
<organism evidence="2 3">
    <name type="scientific">Bacteroides fluxus YIT 12057</name>
    <dbReference type="NCBI Taxonomy" id="763034"/>
    <lineage>
        <taxon>Bacteria</taxon>
        <taxon>Pseudomonadati</taxon>
        <taxon>Bacteroidota</taxon>
        <taxon>Bacteroidia</taxon>
        <taxon>Bacteroidales</taxon>
        <taxon>Bacteroidaceae</taxon>
        <taxon>Bacteroides</taxon>
    </lineage>
</organism>
<dbReference type="AlphaFoldDB" id="F3PTL2"/>
<keyword evidence="1" id="KW-1133">Transmembrane helix</keyword>
<evidence type="ECO:0000313" key="2">
    <source>
        <dbReference type="EMBL" id="EGF56937.1"/>
    </source>
</evidence>
<dbReference type="HOGENOM" id="CLU_3114529_0_0_10"/>
<reference evidence="2 3" key="1">
    <citation type="submission" date="2011-02" db="EMBL/GenBank/DDBJ databases">
        <authorList>
            <person name="Weinstock G."/>
            <person name="Sodergren E."/>
            <person name="Clifton S."/>
            <person name="Fulton L."/>
            <person name="Fulton B."/>
            <person name="Courtney L."/>
            <person name="Fronick C."/>
            <person name="Harrison M."/>
            <person name="Strong C."/>
            <person name="Farmer C."/>
            <person name="Delahaunty K."/>
            <person name="Markovic C."/>
            <person name="Hall O."/>
            <person name="Minx P."/>
            <person name="Tomlinson C."/>
            <person name="Mitreva M."/>
            <person name="Hou S."/>
            <person name="Chen J."/>
            <person name="Wollam A."/>
            <person name="Pepin K.H."/>
            <person name="Johnson M."/>
            <person name="Bhonagiri V."/>
            <person name="Zhang X."/>
            <person name="Suruliraj S."/>
            <person name="Warren W."/>
            <person name="Chinwalla A."/>
            <person name="Mardis E.R."/>
            <person name="Wilson R.K."/>
        </authorList>
    </citation>
    <scope>NUCLEOTIDE SEQUENCE [LARGE SCALE GENOMIC DNA]</scope>
    <source>
        <strain evidence="2 3">YIT 12057</strain>
    </source>
</reference>
<dbReference type="Proteomes" id="UP000003416">
    <property type="component" value="Unassembled WGS sequence"/>
</dbReference>